<dbReference type="GeneID" id="84906687"/>
<dbReference type="Proteomes" id="UP000003009">
    <property type="component" value="Unassembled WGS sequence"/>
</dbReference>
<gene>
    <name evidence="1" type="ORF">GCWU000324_01039</name>
</gene>
<dbReference type="RefSeq" id="WP_003794969.1">
    <property type="nucleotide sequence ID" value="NZ_GG665871.1"/>
</dbReference>
<dbReference type="OrthoDB" id="5465402at2"/>
<comment type="caution">
    <text evidence="1">The sequence shown here is derived from an EMBL/GenBank/DDBJ whole genome shotgun (WGS) entry which is preliminary data.</text>
</comment>
<dbReference type="InterPro" id="IPR021283">
    <property type="entry name" value="Phage_Wedge1"/>
</dbReference>
<proteinExistence type="predicted"/>
<dbReference type="HOGENOM" id="CLU_1248363_0_0_4"/>
<evidence type="ECO:0000313" key="1">
    <source>
        <dbReference type="EMBL" id="EEP69127.1"/>
    </source>
</evidence>
<evidence type="ECO:0008006" key="3">
    <source>
        <dbReference type="Google" id="ProtNLM"/>
    </source>
</evidence>
<dbReference type="AlphaFoldDB" id="C4GFX2"/>
<organism evidence="1 2">
    <name type="scientific">Kingella oralis ATCC 51147</name>
    <dbReference type="NCBI Taxonomy" id="629741"/>
    <lineage>
        <taxon>Bacteria</taxon>
        <taxon>Pseudomonadati</taxon>
        <taxon>Pseudomonadota</taxon>
        <taxon>Betaproteobacteria</taxon>
        <taxon>Neisseriales</taxon>
        <taxon>Neisseriaceae</taxon>
        <taxon>Kingella</taxon>
    </lineage>
</organism>
<protein>
    <recommendedName>
        <fullName evidence="3">DUF2612 domain-containing protein</fullName>
    </recommendedName>
</protein>
<keyword evidence="2" id="KW-1185">Reference proteome</keyword>
<dbReference type="STRING" id="629741.GCWU000324_01039"/>
<dbReference type="Pfam" id="PF11041">
    <property type="entry name" value="Phage_Wedge1"/>
    <property type="match status" value="1"/>
</dbReference>
<dbReference type="EMBL" id="ACJW02000002">
    <property type="protein sequence ID" value="EEP69127.1"/>
    <property type="molecule type" value="Genomic_DNA"/>
</dbReference>
<reference evidence="1" key="1">
    <citation type="submission" date="2009-04" db="EMBL/GenBank/DDBJ databases">
        <authorList>
            <person name="Weinstock G."/>
            <person name="Sodergren E."/>
            <person name="Clifton S."/>
            <person name="Fulton L."/>
            <person name="Fulton B."/>
            <person name="Courtney L."/>
            <person name="Fronick C."/>
            <person name="Harrison M."/>
            <person name="Strong C."/>
            <person name="Farmer C."/>
            <person name="Delahaunty K."/>
            <person name="Markovic C."/>
            <person name="Hall O."/>
            <person name="Minx P."/>
            <person name="Tomlinson C."/>
            <person name="Mitreva M."/>
            <person name="Nelson J."/>
            <person name="Hou S."/>
            <person name="Wollam A."/>
            <person name="Pepin K.H."/>
            <person name="Johnson M."/>
            <person name="Bhonagiri V."/>
            <person name="Nash W.E."/>
            <person name="Warren W."/>
            <person name="Chinwalla A."/>
            <person name="Mardis E.R."/>
            <person name="Wilson R.K."/>
        </authorList>
    </citation>
    <scope>NUCLEOTIDE SEQUENCE [LARGE SCALE GENOMIC DNA]</scope>
    <source>
        <strain evidence="1">ATCC 51147</strain>
    </source>
</reference>
<accession>C4GFX2</accession>
<evidence type="ECO:0000313" key="2">
    <source>
        <dbReference type="Proteomes" id="UP000003009"/>
    </source>
</evidence>
<sequence length="218" mass="23792">MKHDEIAWGHCLAQFSGSLKLEALVRSLYAPLNALQTAYDDLLTVRHLDKAEGVQLDGIGQIVGLPREVDAVLFAQFFGFDGQSGILSFNKARIRREHEKNVQGGIVLDDGQYRRLLHWKIAANNGCGSALEIAAAVKAVFLAEEVRVQDRGNAKIRVWFQKSAATPAAILTDAARWIPRAGGVGIEVVVAPKADKAFGFVSQKLYGFGIGKLVRRIV</sequence>
<name>C4GFX2_9NEIS</name>